<dbReference type="AlphaFoldDB" id="A0A1A0VUA6"/>
<sequence>MFDDWSGEICGYRTLHVVDRPVRIDTTKAFPALGTAPRRDELPMWVKAGGYSITGPWMPGRQIAWIRRANDGAWIAVCLLPVRSGNGHAHTTMQLWLEADTIAPLE</sequence>
<dbReference type="Proteomes" id="UP000094008">
    <property type="component" value="Unassembled WGS sequence"/>
</dbReference>
<evidence type="ECO:0000313" key="1">
    <source>
        <dbReference type="EMBL" id="OBB86794.1"/>
    </source>
</evidence>
<comment type="caution">
    <text evidence="1">The sequence shown here is derived from an EMBL/GenBank/DDBJ whole genome shotgun (WGS) entry which is preliminary data.</text>
</comment>
<dbReference type="OrthoDB" id="4570648at2"/>
<proteinExistence type="predicted"/>
<organism evidence="1 2">
    <name type="scientific">Mycolicibacterium peregrinum</name>
    <name type="common">Mycobacterium peregrinum</name>
    <dbReference type="NCBI Taxonomy" id="43304"/>
    <lineage>
        <taxon>Bacteria</taxon>
        <taxon>Bacillati</taxon>
        <taxon>Actinomycetota</taxon>
        <taxon>Actinomycetes</taxon>
        <taxon>Mycobacteriales</taxon>
        <taxon>Mycobacteriaceae</taxon>
        <taxon>Mycolicibacterium</taxon>
    </lineage>
</organism>
<dbReference type="EMBL" id="LZSY01000130">
    <property type="protein sequence ID" value="OBB86794.1"/>
    <property type="molecule type" value="Genomic_DNA"/>
</dbReference>
<accession>A0A1A0VUA6</accession>
<gene>
    <name evidence="1" type="ORF">A5779_00205</name>
</gene>
<name>A0A1A0VUA6_MYCPR</name>
<protein>
    <submittedName>
        <fullName evidence="1">Uncharacterized protein</fullName>
    </submittedName>
</protein>
<reference evidence="2" key="1">
    <citation type="submission" date="2016-06" db="EMBL/GenBank/DDBJ databases">
        <authorList>
            <person name="Sutton G."/>
            <person name="Brinkac L."/>
            <person name="Sanka R."/>
            <person name="Adams M."/>
            <person name="Lau E."/>
            <person name="Mehaffy C."/>
            <person name="Tameris M."/>
            <person name="Hatherill M."/>
            <person name="Hanekom W."/>
            <person name="Mahomed H."/>
            <person name="Mcshane H."/>
        </authorList>
    </citation>
    <scope>NUCLEOTIDE SEQUENCE [LARGE SCALE GENOMIC DNA]</scope>
    <source>
        <strain evidence="2">852002-10433_SCH5171157</strain>
    </source>
</reference>
<evidence type="ECO:0000313" key="2">
    <source>
        <dbReference type="Proteomes" id="UP000094008"/>
    </source>
</evidence>